<dbReference type="PANTHER" id="PTHR31302:SF0">
    <property type="entry name" value="TRANSMEMBRANE PROTEIN WITH METALLOPHOSPHOESTERASE DOMAIN"/>
    <property type="match status" value="1"/>
</dbReference>
<dbReference type="Gene3D" id="3.60.21.10">
    <property type="match status" value="2"/>
</dbReference>
<sequence length="230" mass="25759">MAQPLKILHLSDLHFNTGVCDWVLQGADADIICISGDLFDDSRHCRLTTKQQIDWYLRWLDQITVPVFICSGNHDVEENLCLDDDWLLNDLTDLDEFTVDFPEPPIRVNLVSELSSDNVFIDGSISEYKGYRIGCVGYESPNLRPFKDCDIVLHHVPPSNTPVAKQGGRDWGCHELRAALDCGELAPKVLLCGHVHKPQKSKAIVKRTQVINGGSSNIEKLNNQSLIVLV</sequence>
<feature type="domain" description="Calcineurin-like phosphoesterase" evidence="1">
    <location>
        <begin position="5"/>
        <end position="198"/>
    </location>
</feature>
<evidence type="ECO:0000313" key="3">
    <source>
        <dbReference type="Proteomes" id="UP000000593"/>
    </source>
</evidence>
<dbReference type="eggNOG" id="COG2129">
    <property type="taxonomic scope" value="Bacteria"/>
</dbReference>
<dbReference type="SUPFAM" id="SSF56300">
    <property type="entry name" value="Metallo-dependent phosphatases"/>
    <property type="match status" value="1"/>
</dbReference>
<dbReference type="KEGG" id="ppr:PBPRA0880"/>
<dbReference type="EMBL" id="CR378665">
    <property type="protein sequence ID" value="CAG19292.1"/>
    <property type="molecule type" value="Genomic_DNA"/>
</dbReference>
<dbReference type="PANTHER" id="PTHR31302">
    <property type="entry name" value="TRANSMEMBRANE PROTEIN WITH METALLOPHOSPHOESTERASE DOMAIN-RELATED"/>
    <property type="match status" value="1"/>
</dbReference>
<dbReference type="InterPro" id="IPR004843">
    <property type="entry name" value="Calcineurin-like_PHP"/>
</dbReference>
<name>Q6LTT3_PHOPR</name>
<protein>
    <recommendedName>
        <fullName evidence="1">Calcineurin-like phosphoesterase domain-containing protein</fullName>
    </recommendedName>
</protein>
<reference evidence="3" key="1">
    <citation type="journal article" date="2005" name="Science">
        <title>Life at depth: Photobacterium profundum genome sequence and expression analysis.</title>
        <authorList>
            <person name="Vezzi A."/>
            <person name="Campanaro S."/>
            <person name="D'Angelo M."/>
            <person name="Simonato F."/>
            <person name="Vitulo N."/>
            <person name="Lauro F.M."/>
            <person name="Cestaro A."/>
            <person name="Malacrida G."/>
            <person name="Simionati B."/>
            <person name="Cannata N."/>
            <person name="Romualdi C."/>
            <person name="Bartlett D.H."/>
            <person name="Valle G."/>
        </authorList>
    </citation>
    <scope>NUCLEOTIDE SEQUENCE [LARGE SCALE GENOMIC DNA]</scope>
    <source>
        <strain evidence="3">ATCC BAA-1253 / SS9</strain>
    </source>
</reference>
<keyword evidence="3" id="KW-1185">Reference proteome</keyword>
<dbReference type="STRING" id="298386.PBPRA0880"/>
<dbReference type="RefSeq" id="WP_011217629.1">
    <property type="nucleotide sequence ID" value="NC_006370.1"/>
</dbReference>
<gene>
    <name evidence="2" type="ordered locus">PBPRA0880</name>
</gene>
<dbReference type="InterPro" id="IPR029052">
    <property type="entry name" value="Metallo-depent_PP-like"/>
</dbReference>
<organism evidence="2 3">
    <name type="scientific">Photobacterium profundum (strain SS9)</name>
    <dbReference type="NCBI Taxonomy" id="298386"/>
    <lineage>
        <taxon>Bacteria</taxon>
        <taxon>Pseudomonadati</taxon>
        <taxon>Pseudomonadota</taxon>
        <taxon>Gammaproteobacteria</taxon>
        <taxon>Vibrionales</taxon>
        <taxon>Vibrionaceae</taxon>
        <taxon>Photobacterium</taxon>
    </lineage>
</organism>
<dbReference type="Pfam" id="PF00149">
    <property type="entry name" value="Metallophos"/>
    <property type="match status" value="1"/>
</dbReference>
<dbReference type="GO" id="GO:0016787">
    <property type="term" value="F:hydrolase activity"/>
    <property type="evidence" value="ECO:0007669"/>
    <property type="project" value="InterPro"/>
</dbReference>
<dbReference type="HOGENOM" id="CLU_105052_0_0_6"/>
<accession>Q6LTT3</accession>
<dbReference type="Proteomes" id="UP000000593">
    <property type="component" value="Chromosome 1"/>
</dbReference>
<evidence type="ECO:0000313" key="2">
    <source>
        <dbReference type="EMBL" id="CAG19292.1"/>
    </source>
</evidence>
<dbReference type="AlphaFoldDB" id="Q6LTT3"/>
<evidence type="ECO:0000259" key="1">
    <source>
        <dbReference type="Pfam" id="PF00149"/>
    </source>
</evidence>
<dbReference type="InterPro" id="IPR051158">
    <property type="entry name" value="Metallophosphoesterase_sf"/>
</dbReference>
<proteinExistence type="predicted"/>